<dbReference type="GO" id="GO:0006109">
    <property type="term" value="P:regulation of carbohydrate metabolic process"/>
    <property type="evidence" value="ECO:0007669"/>
    <property type="project" value="UniProtKB-UniRule"/>
</dbReference>
<comment type="catalytic activity">
    <reaction evidence="1 14">
        <text>[HPr protein]-L-serine + ATP = [HPr protein]-O-phospho-L-serine + ADP + H(+)</text>
        <dbReference type="Rhea" id="RHEA:46600"/>
        <dbReference type="Rhea" id="RHEA-COMP:11602"/>
        <dbReference type="Rhea" id="RHEA-COMP:11603"/>
        <dbReference type="ChEBI" id="CHEBI:15378"/>
        <dbReference type="ChEBI" id="CHEBI:29999"/>
        <dbReference type="ChEBI" id="CHEBI:30616"/>
        <dbReference type="ChEBI" id="CHEBI:83421"/>
        <dbReference type="ChEBI" id="CHEBI:456216"/>
    </reaction>
</comment>
<comment type="similarity">
    <text evidence="3 14">Belongs to the HPrK/P family.</text>
</comment>
<dbReference type="NCBIfam" id="TIGR00679">
    <property type="entry name" value="hpr-ser"/>
    <property type="match status" value="1"/>
</dbReference>
<dbReference type="InterPro" id="IPR027417">
    <property type="entry name" value="P-loop_NTPase"/>
</dbReference>
<feature type="binding site" evidence="14">
    <location>
        <begin position="157"/>
        <end position="164"/>
    </location>
    <ligand>
        <name>ATP</name>
        <dbReference type="ChEBI" id="CHEBI:30616"/>
    </ligand>
</feature>
<feature type="region of interest" description="Important for the catalytic mechanism of dephosphorylation" evidence="14">
    <location>
        <begin position="267"/>
        <end position="272"/>
    </location>
</feature>
<evidence type="ECO:0000256" key="12">
    <source>
        <dbReference type="ARBA" id="ARBA00023268"/>
    </source>
</evidence>
<sequence length="317" mass="35987">MAYLSVQELFDGLKEELKLTVITPSVTLARKIHSAEINRPGLALSGYYGYFAFDCVQILGKTEIGYLKKLKGIERVKNLKNFFSYRIPCMIVTKQQTIPDDFVEQAIAAKIPILRSPYRTSRVASQVTVFIEAAGSPELSMHATLLDVYGIGTLIMGKSGVGKSECALELIERKHRLVADDIVEIRRENRILMGASNHMLMYHMEIRGLGIIDIKAIFGVGAVRHRKRIDLAVTLEHWEREREYERLGLEEKTYDVLRIKIPHLIIPVRPGRNIPILVETAALNQRLKVMGVHPAQEFNQKLIETMKLKTEKLGLQK</sequence>
<dbReference type="EC" id="2.7.11.-" evidence="14"/>
<feature type="active site" evidence="14">
    <location>
        <position position="142"/>
    </location>
</feature>
<protein>
    <recommendedName>
        <fullName evidence="14">HPr kinase/phosphorylase</fullName>
        <shortName evidence="14">HPrK/P</shortName>
        <ecNumber evidence="14">2.7.11.-</ecNumber>
        <ecNumber evidence="14">2.7.4.-</ecNumber>
    </recommendedName>
    <alternativeName>
        <fullName evidence="14">HPr(Ser) kinase/phosphorylase</fullName>
    </alternativeName>
</protein>
<feature type="active site" evidence="14">
    <location>
        <position position="246"/>
    </location>
</feature>
<comment type="function">
    <text evidence="14">Catalyzes the ATP- as well as the pyrophosphate-dependent phosphorylation of a specific serine residue in HPr, a phosphocarrier protein of the phosphoenolpyruvate-dependent sugar phosphotransferase system (PTS). HprK/P also catalyzes the pyrophosphate-producing, inorganic phosphate-dependent dephosphorylation (phosphorolysis) of seryl-phosphorylated HPr (P-Ser-HPr).</text>
</comment>
<evidence type="ECO:0000256" key="1">
    <source>
        <dbReference type="ARBA" id="ARBA00001120"/>
    </source>
</evidence>
<dbReference type="GO" id="GO:0005524">
    <property type="term" value="F:ATP binding"/>
    <property type="evidence" value="ECO:0007669"/>
    <property type="project" value="UniProtKB-UniRule"/>
</dbReference>
<keyword evidence="7 14" id="KW-0479">Metal-binding</keyword>
<dbReference type="GO" id="GO:0004674">
    <property type="term" value="F:protein serine/threonine kinase activity"/>
    <property type="evidence" value="ECO:0007669"/>
    <property type="project" value="UniProtKB-KW"/>
</dbReference>
<dbReference type="Proteomes" id="UP000178187">
    <property type="component" value="Unassembled WGS sequence"/>
</dbReference>
<dbReference type="SUPFAM" id="SSF75138">
    <property type="entry name" value="HprK N-terminal domain-like"/>
    <property type="match status" value="1"/>
</dbReference>
<feature type="active site" evidence="14">
    <location>
        <position position="163"/>
    </location>
</feature>
<dbReference type="PANTHER" id="PTHR30305:SF1">
    <property type="entry name" value="HPR KINASE_PHOSPHORYLASE"/>
    <property type="match status" value="1"/>
</dbReference>
<accession>A0A1G1L211</accession>
<dbReference type="EMBL" id="MHFR01000013">
    <property type="protein sequence ID" value="OGW99185.1"/>
    <property type="molecule type" value="Genomic_DNA"/>
</dbReference>
<comment type="cofactor">
    <cofactor evidence="2 14">
        <name>Mg(2+)</name>
        <dbReference type="ChEBI" id="CHEBI:18420"/>
    </cofactor>
</comment>
<evidence type="ECO:0000256" key="6">
    <source>
        <dbReference type="ARBA" id="ARBA00022679"/>
    </source>
</evidence>
<evidence type="ECO:0000256" key="4">
    <source>
        <dbReference type="ARBA" id="ARBA00011643"/>
    </source>
</evidence>
<organism evidence="17 18">
    <name type="scientific">Candidatus Danuiimicrobium aquiferis</name>
    <dbReference type="NCBI Taxonomy" id="1801832"/>
    <lineage>
        <taxon>Bacteria</taxon>
        <taxon>Pseudomonadati</taxon>
        <taxon>Candidatus Omnitrophota</taxon>
        <taxon>Candidatus Danuiimicrobium</taxon>
    </lineage>
</organism>
<name>A0A1G1L211_9BACT</name>
<feature type="binding site" evidence="14">
    <location>
        <position position="205"/>
    </location>
    <ligand>
        <name>Mg(2+)</name>
        <dbReference type="ChEBI" id="CHEBI:18420"/>
    </ligand>
</feature>
<evidence type="ECO:0000256" key="8">
    <source>
        <dbReference type="ARBA" id="ARBA00022741"/>
    </source>
</evidence>
<gene>
    <name evidence="14" type="primary">hprK</name>
    <name evidence="17" type="ORF">A3G33_10160</name>
</gene>
<dbReference type="HAMAP" id="MF_01249">
    <property type="entry name" value="HPr_kinase"/>
    <property type="match status" value="1"/>
</dbReference>
<reference evidence="17 18" key="1">
    <citation type="journal article" date="2016" name="Nat. Commun.">
        <title>Thousands of microbial genomes shed light on interconnected biogeochemical processes in an aquifer system.</title>
        <authorList>
            <person name="Anantharaman K."/>
            <person name="Brown C.T."/>
            <person name="Hug L.A."/>
            <person name="Sharon I."/>
            <person name="Castelle C.J."/>
            <person name="Probst A.J."/>
            <person name="Thomas B.C."/>
            <person name="Singh A."/>
            <person name="Wilkins M.J."/>
            <person name="Karaoz U."/>
            <person name="Brodie E.L."/>
            <person name="Williams K.H."/>
            <person name="Hubbard S.S."/>
            <person name="Banfield J.F."/>
        </authorList>
    </citation>
    <scope>NUCLEOTIDE SEQUENCE [LARGE SCALE GENOMIC DNA]</scope>
</reference>
<dbReference type="FunFam" id="3.40.50.300:FF:000174">
    <property type="entry name" value="HPr kinase/phosphorylase"/>
    <property type="match status" value="1"/>
</dbReference>
<dbReference type="CDD" id="cd01918">
    <property type="entry name" value="HprK_C"/>
    <property type="match status" value="1"/>
</dbReference>
<feature type="domain" description="HPr(Ser) kinase/phosphorylase N-terminal" evidence="15">
    <location>
        <begin position="5"/>
        <end position="130"/>
    </location>
</feature>
<comment type="miscellaneous">
    <text evidence="14">Both phosphorylation and phosphorolysis are carried out by the same active site and suggest a common mechanism for both reactions.</text>
</comment>
<evidence type="ECO:0000256" key="2">
    <source>
        <dbReference type="ARBA" id="ARBA00001946"/>
    </source>
</evidence>
<dbReference type="InterPro" id="IPR028979">
    <property type="entry name" value="Ser_kin/Pase_Hpr-like_N_sf"/>
</dbReference>
<comment type="domain">
    <text evidence="14">The Walker A ATP-binding motif also binds Pi and PPi.</text>
</comment>
<keyword evidence="9 14" id="KW-0418">Kinase</keyword>
<keyword evidence="5 14" id="KW-0723">Serine/threonine-protein kinase</keyword>
<keyword evidence="8 14" id="KW-0547">Nucleotide-binding</keyword>
<feature type="binding site" evidence="14">
    <location>
        <position position="164"/>
    </location>
    <ligand>
        <name>Mg(2+)</name>
        <dbReference type="ChEBI" id="CHEBI:18420"/>
    </ligand>
</feature>
<dbReference type="SUPFAM" id="SSF53795">
    <property type="entry name" value="PEP carboxykinase-like"/>
    <property type="match status" value="1"/>
</dbReference>
<feature type="active site" description="Proton acceptor; for phosphorylation activity. Proton donor; for dephosphorylation activity" evidence="14">
    <location>
        <position position="181"/>
    </location>
</feature>
<dbReference type="InterPro" id="IPR011126">
    <property type="entry name" value="Hpr_kin/Pase_Hpr_N"/>
</dbReference>
<feature type="domain" description="HPr kinase/phosphorylase C-terminal" evidence="16">
    <location>
        <begin position="137"/>
        <end position="301"/>
    </location>
</feature>
<dbReference type="Pfam" id="PF02603">
    <property type="entry name" value="Hpr_kinase_N"/>
    <property type="match status" value="1"/>
</dbReference>
<dbReference type="InterPro" id="IPR011104">
    <property type="entry name" value="Hpr_kin/Pase_C"/>
</dbReference>
<evidence type="ECO:0000256" key="9">
    <source>
        <dbReference type="ARBA" id="ARBA00022777"/>
    </source>
</evidence>
<comment type="caution">
    <text evidence="17">The sequence shown here is derived from an EMBL/GenBank/DDBJ whole genome shotgun (WGS) entry which is preliminary data.</text>
</comment>
<evidence type="ECO:0000259" key="15">
    <source>
        <dbReference type="Pfam" id="PF02603"/>
    </source>
</evidence>
<dbReference type="GO" id="GO:0000155">
    <property type="term" value="F:phosphorelay sensor kinase activity"/>
    <property type="evidence" value="ECO:0007669"/>
    <property type="project" value="InterPro"/>
</dbReference>
<comment type="subunit">
    <text evidence="4 14">Homohexamer.</text>
</comment>
<evidence type="ECO:0000256" key="14">
    <source>
        <dbReference type="HAMAP-Rule" id="MF_01249"/>
    </source>
</evidence>
<dbReference type="PANTHER" id="PTHR30305">
    <property type="entry name" value="PROTEIN YJDM-RELATED"/>
    <property type="match status" value="1"/>
</dbReference>
<evidence type="ECO:0000256" key="10">
    <source>
        <dbReference type="ARBA" id="ARBA00022840"/>
    </source>
</evidence>
<evidence type="ECO:0000259" key="16">
    <source>
        <dbReference type="Pfam" id="PF07475"/>
    </source>
</evidence>
<dbReference type="GO" id="GO:0000287">
    <property type="term" value="F:magnesium ion binding"/>
    <property type="evidence" value="ECO:0007669"/>
    <property type="project" value="UniProtKB-UniRule"/>
</dbReference>
<dbReference type="AlphaFoldDB" id="A0A1G1L211"/>
<keyword evidence="12 14" id="KW-0511">Multifunctional enzyme</keyword>
<evidence type="ECO:0000313" key="18">
    <source>
        <dbReference type="Proteomes" id="UP000178187"/>
    </source>
</evidence>
<proteinExistence type="inferred from homology"/>
<comment type="catalytic activity">
    <reaction evidence="13 14">
        <text>[HPr protein]-O-phospho-L-serine + phosphate + H(+) = [HPr protein]-L-serine + diphosphate</text>
        <dbReference type="Rhea" id="RHEA:46604"/>
        <dbReference type="Rhea" id="RHEA-COMP:11602"/>
        <dbReference type="Rhea" id="RHEA-COMP:11603"/>
        <dbReference type="ChEBI" id="CHEBI:15378"/>
        <dbReference type="ChEBI" id="CHEBI:29999"/>
        <dbReference type="ChEBI" id="CHEBI:33019"/>
        <dbReference type="ChEBI" id="CHEBI:43474"/>
        <dbReference type="ChEBI" id="CHEBI:83421"/>
    </reaction>
</comment>
<keyword evidence="11 14" id="KW-0460">Magnesium</keyword>
<evidence type="ECO:0000256" key="7">
    <source>
        <dbReference type="ARBA" id="ARBA00022723"/>
    </source>
</evidence>
<evidence type="ECO:0000256" key="3">
    <source>
        <dbReference type="ARBA" id="ARBA00006883"/>
    </source>
</evidence>
<evidence type="ECO:0000256" key="13">
    <source>
        <dbReference type="ARBA" id="ARBA00047657"/>
    </source>
</evidence>
<dbReference type="InterPro" id="IPR003755">
    <property type="entry name" value="HPr(Ser)_kin/Pase"/>
</dbReference>
<evidence type="ECO:0000256" key="5">
    <source>
        <dbReference type="ARBA" id="ARBA00022527"/>
    </source>
</evidence>
<keyword evidence="6 14" id="KW-0808">Transferase</keyword>
<dbReference type="Gene3D" id="3.40.1390.20">
    <property type="entry name" value="HprK N-terminal domain-like"/>
    <property type="match status" value="1"/>
</dbReference>
<feature type="region of interest" description="Important for the catalytic mechanism of both phosphorylation and dephosphorylation" evidence="14">
    <location>
        <begin position="204"/>
        <end position="213"/>
    </location>
</feature>
<evidence type="ECO:0000256" key="11">
    <source>
        <dbReference type="ARBA" id="ARBA00022842"/>
    </source>
</evidence>
<dbReference type="Gene3D" id="3.40.50.300">
    <property type="entry name" value="P-loop containing nucleotide triphosphate hydrolases"/>
    <property type="match status" value="1"/>
</dbReference>
<dbReference type="Pfam" id="PF07475">
    <property type="entry name" value="Hpr_kinase_C"/>
    <property type="match status" value="1"/>
</dbReference>
<dbReference type="EC" id="2.7.4.-" evidence="14"/>
<evidence type="ECO:0000313" key="17">
    <source>
        <dbReference type="EMBL" id="OGW99185.1"/>
    </source>
</evidence>
<dbReference type="GO" id="GO:0004712">
    <property type="term" value="F:protein serine/threonine/tyrosine kinase activity"/>
    <property type="evidence" value="ECO:0007669"/>
    <property type="project" value="UniProtKB-UniRule"/>
</dbReference>
<keyword evidence="10 14" id="KW-0067">ATP-binding</keyword>